<evidence type="ECO:0000313" key="3">
    <source>
        <dbReference type="EMBL" id="GFH10383.1"/>
    </source>
</evidence>
<protein>
    <submittedName>
        <fullName evidence="3">Uncharacterized protein</fullName>
    </submittedName>
</protein>
<feature type="region of interest" description="Disordered" evidence="1">
    <location>
        <begin position="187"/>
        <end position="213"/>
    </location>
</feature>
<feature type="signal peptide" evidence="2">
    <location>
        <begin position="1"/>
        <end position="19"/>
    </location>
</feature>
<keyword evidence="4" id="KW-1185">Reference proteome</keyword>
<dbReference type="Proteomes" id="UP000485058">
    <property type="component" value="Unassembled WGS sequence"/>
</dbReference>
<evidence type="ECO:0000256" key="1">
    <source>
        <dbReference type="SAM" id="MobiDB-lite"/>
    </source>
</evidence>
<sequence length="362" mass="36636">MSLLLAALCVLCTWTAITAQPSNAAVVAVAGPGQSVDKVLVVKNGVTQVNSTTSSGDGKTSSGGKLTTPWSQAPTCVTYKKINIEHDSYGNPWAWDTAKNQSCAVRNDSATLLTDFQAATRCKSSPTAYNSKPDTYGNLWGWENNSSCAFRDGSDRPLALRIIPVPIKINRKLLQTSSAVASAIASASSGSTGPSSATAKSVAAADGSQPGSNANAVANSTAVATNGTAVSNSASLASAAANSSATARTNTVALATQGGVANATMGTIARSNSGSNVTVDKLTFATDGNSTSYSTRSDLPLYTPGQDLSFSRAPACSSFPTSATSQAGSNGLLWGFENGSSCAYKAANGAAIFYQGYVQSGA</sequence>
<evidence type="ECO:0000256" key="2">
    <source>
        <dbReference type="SAM" id="SignalP"/>
    </source>
</evidence>
<organism evidence="3 4">
    <name type="scientific">Haematococcus lacustris</name>
    <name type="common">Green alga</name>
    <name type="synonym">Haematococcus pluvialis</name>
    <dbReference type="NCBI Taxonomy" id="44745"/>
    <lineage>
        <taxon>Eukaryota</taxon>
        <taxon>Viridiplantae</taxon>
        <taxon>Chlorophyta</taxon>
        <taxon>core chlorophytes</taxon>
        <taxon>Chlorophyceae</taxon>
        <taxon>CS clade</taxon>
        <taxon>Chlamydomonadales</taxon>
        <taxon>Haematococcaceae</taxon>
        <taxon>Haematococcus</taxon>
    </lineage>
</organism>
<evidence type="ECO:0000313" key="4">
    <source>
        <dbReference type="Proteomes" id="UP000485058"/>
    </source>
</evidence>
<dbReference type="AlphaFoldDB" id="A0A699YJV1"/>
<proteinExistence type="predicted"/>
<reference evidence="3 4" key="1">
    <citation type="submission" date="2020-02" db="EMBL/GenBank/DDBJ databases">
        <title>Draft genome sequence of Haematococcus lacustris strain NIES-144.</title>
        <authorList>
            <person name="Morimoto D."/>
            <person name="Nakagawa S."/>
            <person name="Yoshida T."/>
            <person name="Sawayama S."/>
        </authorList>
    </citation>
    <scope>NUCLEOTIDE SEQUENCE [LARGE SCALE GENOMIC DNA]</scope>
    <source>
        <strain evidence="3 4">NIES-144</strain>
    </source>
</reference>
<keyword evidence="2" id="KW-0732">Signal</keyword>
<feature type="non-terminal residue" evidence="3">
    <location>
        <position position="362"/>
    </location>
</feature>
<feature type="chain" id="PRO_5025688869" evidence="2">
    <location>
        <begin position="20"/>
        <end position="362"/>
    </location>
</feature>
<name>A0A699YJV1_HAELA</name>
<comment type="caution">
    <text evidence="3">The sequence shown here is derived from an EMBL/GenBank/DDBJ whole genome shotgun (WGS) entry which is preliminary data.</text>
</comment>
<gene>
    <name evidence="3" type="ORF">HaLaN_05686</name>
</gene>
<feature type="compositionally biased region" description="Low complexity" evidence="1">
    <location>
        <begin position="187"/>
        <end position="201"/>
    </location>
</feature>
<feature type="non-terminal residue" evidence="3">
    <location>
        <position position="1"/>
    </location>
</feature>
<accession>A0A699YJV1</accession>
<dbReference type="EMBL" id="BLLF01000311">
    <property type="protein sequence ID" value="GFH10383.1"/>
    <property type="molecule type" value="Genomic_DNA"/>
</dbReference>